<dbReference type="InterPro" id="IPR050950">
    <property type="entry name" value="HTH-type_LysR_regulators"/>
</dbReference>
<dbReference type="InterPro" id="IPR005119">
    <property type="entry name" value="LysR_subst-bd"/>
</dbReference>
<dbReference type="GO" id="GO:0003700">
    <property type="term" value="F:DNA-binding transcription factor activity"/>
    <property type="evidence" value="ECO:0007669"/>
    <property type="project" value="InterPro"/>
</dbReference>
<sequence>MTLNLDHLRSFAEVIDSGSFSAAAERLGLTQPAVSLQIRQLERRLGVRLIERVARRATPTPAGTELLEHARRIEAAVEDAMHAMAGHHQGISGRVGMGTGATACIHLLPPLLGELHRAFPALEVQVSTGNTAQFVKAVEDNRLDLALVTLPVSSRSLQVTPVLEDEFVAIFAETDASSVAAAPTPEALAERPMVVFEAHTNTRQLIDDWFLQVGLRPKPTMELGSIEAIKEMVAAGLGFGIVPAMAVAARRHRRGLRVLPLQPALSRTLAIVMRQDKPLNRGLQQVVQALRSLTPPAVESL</sequence>
<evidence type="ECO:0000259" key="5">
    <source>
        <dbReference type="PROSITE" id="PS50931"/>
    </source>
</evidence>
<dbReference type="SUPFAM" id="SSF46785">
    <property type="entry name" value="Winged helix' DNA-binding domain"/>
    <property type="match status" value="1"/>
</dbReference>
<dbReference type="RefSeq" id="WP_084333725.1">
    <property type="nucleotide sequence ID" value="NZ_CBKZNZ010000076.1"/>
</dbReference>
<evidence type="ECO:0000256" key="2">
    <source>
        <dbReference type="ARBA" id="ARBA00023015"/>
    </source>
</evidence>
<dbReference type="AlphaFoldDB" id="A0A1G8X6K6"/>
<dbReference type="InterPro" id="IPR036390">
    <property type="entry name" value="WH_DNA-bd_sf"/>
</dbReference>
<name>A0A1G8X6K6_9PSED</name>
<organism evidence="6 7">
    <name type="scientific">Pseudomonas indica</name>
    <dbReference type="NCBI Taxonomy" id="137658"/>
    <lineage>
        <taxon>Bacteria</taxon>
        <taxon>Pseudomonadati</taxon>
        <taxon>Pseudomonadota</taxon>
        <taxon>Gammaproteobacteria</taxon>
        <taxon>Pseudomonadales</taxon>
        <taxon>Pseudomonadaceae</taxon>
        <taxon>Pseudomonas</taxon>
    </lineage>
</organism>
<gene>
    <name evidence="6" type="ORF">SAMN05216186_10393</name>
</gene>
<dbReference type="CDD" id="cd05466">
    <property type="entry name" value="PBP2_LTTR_substrate"/>
    <property type="match status" value="1"/>
</dbReference>
<dbReference type="PROSITE" id="PS50931">
    <property type="entry name" value="HTH_LYSR"/>
    <property type="match status" value="1"/>
</dbReference>
<dbReference type="FunFam" id="1.10.10.10:FF:000001">
    <property type="entry name" value="LysR family transcriptional regulator"/>
    <property type="match status" value="1"/>
</dbReference>
<keyword evidence="7" id="KW-1185">Reference proteome</keyword>
<proteinExistence type="inferred from homology"/>
<dbReference type="PRINTS" id="PR00039">
    <property type="entry name" value="HTHLYSR"/>
</dbReference>
<evidence type="ECO:0000256" key="4">
    <source>
        <dbReference type="ARBA" id="ARBA00023163"/>
    </source>
</evidence>
<evidence type="ECO:0000256" key="1">
    <source>
        <dbReference type="ARBA" id="ARBA00009437"/>
    </source>
</evidence>
<comment type="similarity">
    <text evidence="1">Belongs to the LysR transcriptional regulatory family.</text>
</comment>
<dbReference type="EMBL" id="FNFD01000003">
    <property type="protein sequence ID" value="SDJ86173.1"/>
    <property type="molecule type" value="Genomic_DNA"/>
</dbReference>
<dbReference type="Proteomes" id="UP000198706">
    <property type="component" value="Unassembled WGS sequence"/>
</dbReference>
<dbReference type="OrthoDB" id="9785745at2"/>
<keyword evidence="3 6" id="KW-0238">DNA-binding</keyword>
<dbReference type="InterPro" id="IPR000847">
    <property type="entry name" value="LysR_HTH_N"/>
</dbReference>
<dbReference type="Pfam" id="PF03466">
    <property type="entry name" value="LysR_substrate"/>
    <property type="match status" value="1"/>
</dbReference>
<dbReference type="SUPFAM" id="SSF53850">
    <property type="entry name" value="Periplasmic binding protein-like II"/>
    <property type="match status" value="1"/>
</dbReference>
<dbReference type="Pfam" id="PF00126">
    <property type="entry name" value="HTH_1"/>
    <property type="match status" value="1"/>
</dbReference>
<reference evidence="6 7" key="1">
    <citation type="submission" date="2016-10" db="EMBL/GenBank/DDBJ databases">
        <authorList>
            <person name="de Groot N.N."/>
        </authorList>
    </citation>
    <scope>NUCLEOTIDE SEQUENCE [LARGE SCALE GENOMIC DNA]</scope>
    <source>
        <strain evidence="6 7">JCM 21544</strain>
    </source>
</reference>
<protein>
    <submittedName>
        <fullName evidence="6">DNA-binding transcriptional regulator, LysR family</fullName>
    </submittedName>
</protein>
<dbReference type="PANTHER" id="PTHR30419">
    <property type="entry name" value="HTH-TYPE TRANSCRIPTIONAL REGULATOR YBHD"/>
    <property type="match status" value="1"/>
</dbReference>
<feature type="domain" description="HTH lysR-type" evidence="5">
    <location>
        <begin position="3"/>
        <end position="60"/>
    </location>
</feature>
<dbReference type="Gene3D" id="3.40.190.10">
    <property type="entry name" value="Periplasmic binding protein-like II"/>
    <property type="match status" value="2"/>
</dbReference>
<keyword evidence="4" id="KW-0804">Transcription</keyword>
<dbReference type="Gene3D" id="1.10.10.10">
    <property type="entry name" value="Winged helix-like DNA-binding domain superfamily/Winged helix DNA-binding domain"/>
    <property type="match status" value="1"/>
</dbReference>
<dbReference type="InterPro" id="IPR036388">
    <property type="entry name" value="WH-like_DNA-bd_sf"/>
</dbReference>
<evidence type="ECO:0000313" key="7">
    <source>
        <dbReference type="Proteomes" id="UP000198706"/>
    </source>
</evidence>
<dbReference type="GO" id="GO:0005829">
    <property type="term" value="C:cytosol"/>
    <property type="evidence" value="ECO:0007669"/>
    <property type="project" value="TreeGrafter"/>
</dbReference>
<accession>A0A1G8X6K6</accession>
<dbReference type="STRING" id="137658.SAMN05216186_10393"/>
<evidence type="ECO:0000313" key="6">
    <source>
        <dbReference type="EMBL" id="SDJ86173.1"/>
    </source>
</evidence>
<dbReference type="GO" id="GO:0003677">
    <property type="term" value="F:DNA binding"/>
    <property type="evidence" value="ECO:0007669"/>
    <property type="project" value="UniProtKB-KW"/>
</dbReference>
<keyword evidence="2" id="KW-0805">Transcription regulation</keyword>
<evidence type="ECO:0000256" key="3">
    <source>
        <dbReference type="ARBA" id="ARBA00023125"/>
    </source>
</evidence>